<dbReference type="EMBL" id="SMZQ01000005">
    <property type="protein sequence ID" value="TDL37400.1"/>
    <property type="molecule type" value="Genomic_DNA"/>
</dbReference>
<dbReference type="OrthoDB" id="708224at2"/>
<gene>
    <name evidence="1" type="ORF">E2R57_11765</name>
</gene>
<name>A0A4R5XZH7_9MICC</name>
<dbReference type="Proteomes" id="UP000294621">
    <property type="component" value="Unassembled WGS sequence"/>
</dbReference>
<evidence type="ECO:0000313" key="2">
    <source>
        <dbReference type="Proteomes" id="UP000294621"/>
    </source>
</evidence>
<dbReference type="Gene3D" id="2.160.10.10">
    <property type="entry name" value="Hexapeptide repeat proteins"/>
    <property type="match status" value="1"/>
</dbReference>
<comment type="caution">
    <text evidence="1">The sequence shown here is derived from an EMBL/GenBank/DDBJ whole genome shotgun (WGS) entry which is preliminary data.</text>
</comment>
<dbReference type="InterPro" id="IPR011004">
    <property type="entry name" value="Trimer_LpxA-like_sf"/>
</dbReference>
<dbReference type="PANTHER" id="PTHR42811">
    <property type="entry name" value="SERINE ACETYLTRANSFERASE"/>
    <property type="match status" value="1"/>
</dbReference>
<organism evidence="1 2">
    <name type="scientific">Arthrobacter nitrophenolicus</name>
    <dbReference type="NCBI Taxonomy" id="683150"/>
    <lineage>
        <taxon>Bacteria</taxon>
        <taxon>Bacillati</taxon>
        <taxon>Actinomycetota</taxon>
        <taxon>Actinomycetes</taxon>
        <taxon>Micrococcales</taxon>
        <taxon>Micrococcaceae</taxon>
        <taxon>Arthrobacter</taxon>
    </lineage>
</organism>
<proteinExistence type="predicted"/>
<protein>
    <recommendedName>
        <fullName evidence="3">Serine acetyltransferase</fullName>
    </recommendedName>
</protein>
<dbReference type="SUPFAM" id="SSF51161">
    <property type="entry name" value="Trimeric LpxA-like enzymes"/>
    <property type="match status" value="1"/>
</dbReference>
<evidence type="ECO:0008006" key="3">
    <source>
        <dbReference type="Google" id="ProtNLM"/>
    </source>
</evidence>
<reference evidence="1 2" key="1">
    <citation type="submission" date="2019-03" db="EMBL/GenBank/DDBJ databases">
        <title>Genome Sequencing and Assembly of Various Microbes Isolated from Partially Reclaimed Soil and Acid Mine Drainage (AMD) Site.</title>
        <authorList>
            <person name="Steinbock B."/>
            <person name="Bechtold R."/>
            <person name="Sevigny J.L."/>
            <person name="Thomas D."/>
            <person name="Cuthill L.R."/>
            <person name="Aveiro Johannsen E.J."/>
            <person name="Thomas K."/>
            <person name="Ghosh A."/>
        </authorList>
    </citation>
    <scope>NUCLEOTIDE SEQUENCE [LARGE SCALE GENOMIC DNA]</scope>
    <source>
        <strain evidence="1 2">S-A1</strain>
    </source>
</reference>
<dbReference type="AlphaFoldDB" id="A0A4R5XZH7"/>
<sequence>MRPEKLWWYSTVLHRKRLPLLAKVLVWLNYQIYKADLPAECNIQPDIKLFHRGLGVVINPEVTIGKGVRIVHNVTVGVVTNPGDDRRGAVVIEDNVRIGVGAVVLAGPGKTLTLGEGCQIGAMAYVRRDVVAGDVVVAPVAQSLVGLARKGNSYCG</sequence>
<accession>A0A4R5XZH7</accession>
<evidence type="ECO:0000313" key="1">
    <source>
        <dbReference type="EMBL" id="TDL37400.1"/>
    </source>
</evidence>